<sequence length="600" mass="69229">MSEKTFSLQDSLPSLTIPTIDETLDRYLESATVLLTPEETAKTRKAVDECRKSKQVELMQKALEDRAKTQRNWLEDWWYDAYLEVRLPLVPFISFATIITADLRTSKREVQILTASEAAHHMMKIWQKNRREQIPIMKSRGVAWDMNQNYVMFNSNRTPAKPKDRLDRHFKTESEGTCPSHIIVLCRGSIWKVEMEIEGEIRSPDDTVRIFRHIQHESTQLTQSPITLTTSNRDEWTDAREELTGVCRNNERNLKMIEESAFVLTLSDDECPLEEEALRYAMMGRSDMAWVDKCMNIILMADSQIFIQGEHSNLDGMVVLDAGTTMATVMRKGEWKVEETAWHSDFPKRLNFELTQSLVTKIDMANSQFEKMKHTFRVKVVRFNEYGNDRLKRKKIYTDTVVQIALQLAFFRVHGSFGPIYETASTRKFYHGRTETVRGLTRAMKEFGEGLRDGKEETELLRLFKKAYEAHNQLMADATIGKGVDRHLYGLRKSLQSMNSEGNCQSELLLPTLFTDEGWKKSGGDGNFLLSTSFNGYADGMYGYACAMKKDGYGTFYLTQPNQIVLTITDYVDTKSDLDAYGKEIEWSLNRLEKIIDTIE</sequence>
<dbReference type="Gene3D" id="3.30.559.10">
    <property type="entry name" value="Chloramphenicol acetyltransferase-like domain"/>
    <property type="match status" value="1"/>
</dbReference>
<name>A0AAV5TH15_9BILA</name>
<organism evidence="6 7">
    <name type="scientific">Pristionchus entomophagus</name>
    <dbReference type="NCBI Taxonomy" id="358040"/>
    <lineage>
        <taxon>Eukaryota</taxon>
        <taxon>Metazoa</taxon>
        <taxon>Ecdysozoa</taxon>
        <taxon>Nematoda</taxon>
        <taxon>Chromadorea</taxon>
        <taxon>Rhabditida</taxon>
        <taxon>Rhabditina</taxon>
        <taxon>Diplogasteromorpha</taxon>
        <taxon>Diplogasteroidea</taxon>
        <taxon>Neodiplogasteridae</taxon>
        <taxon>Pristionchus</taxon>
    </lineage>
</organism>
<dbReference type="InterPro" id="IPR039551">
    <property type="entry name" value="Cho/carn_acyl_trans"/>
</dbReference>
<feature type="active site" description="Proton acceptor" evidence="4">
    <location>
        <position position="311"/>
    </location>
</feature>
<feature type="non-terminal residue" evidence="6">
    <location>
        <position position="600"/>
    </location>
</feature>
<feature type="domain" description="Choline/carnitine acyltransferase" evidence="5">
    <location>
        <begin position="15"/>
        <end position="586"/>
    </location>
</feature>
<dbReference type="InterPro" id="IPR000542">
    <property type="entry name" value="Carn_acyl_trans"/>
</dbReference>
<evidence type="ECO:0000259" key="5">
    <source>
        <dbReference type="Pfam" id="PF00755"/>
    </source>
</evidence>
<evidence type="ECO:0000256" key="3">
    <source>
        <dbReference type="ARBA" id="ARBA00023315"/>
    </source>
</evidence>
<evidence type="ECO:0000256" key="2">
    <source>
        <dbReference type="ARBA" id="ARBA00022679"/>
    </source>
</evidence>
<evidence type="ECO:0000313" key="6">
    <source>
        <dbReference type="EMBL" id="GMS93593.1"/>
    </source>
</evidence>
<dbReference type="PANTHER" id="PTHR22589">
    <property type="entry name" value="CARNITINE O-ACYLTRANSFERASE"/>
    <property type="match status" value="1"/>
</dbReference>
<dbReference type="AlphaFoldDB" id="A0AAV5TH15"/>
<proteinExistence type="inferred from homology"/>
<dbReference type="SUPFAM" id="SSF52777">
    <property type="entry name" value="CoA-dependent acyltransferases"/>
    <property type="match status" value="2"/>
</dbReference>
<keyword evidence="2" id="KW-0808">Transferase</keyword>
<comment type="similarity">
    <text evidence="1">Belongs to the carnitine/choline acetyltransferase family.</text>
</comment>
<dbReference type="InterPro" id="IPR042231">
    <property type="entry name" value="Cho/carn_acyl_trans_2"/>
</dbReference>
<keyword evidence="3" id="KW-0012">Acyltransferase</keyword>
<keyword evidence="7" id="KW-1185">Reference proteome</keyword>
<accession>A0AAV5TH15</accession>
<gene>
    <name evidence="6" type="ORF">PENTCL1PPCAC_15768</name>
</gene>
<dbReference type="EMBL" id="BTSX01000004">
    <property type="protein sequence ID" value="GMS93593.1"/>
    <property type="molecule type" value="Genomic_DNA"/>
</dbReference>
<dbReference type="GO" id="GO:0008458">
    <property type="term" value="F:carnitine O-octanoyltransferase activity"/>
    <property type="evidence" value="ECO:0007669"/>
    <property type="project" value="TreeGrafter"/>
</dbReference>
<evidence type="ECO:0000313" key="7">
    <source>
        <dbReference type="Proteomes" id="UP001432027"/>
    </source>
</evidence>
<evidence type="ECO:0000256" key="4">
    <source>
        <dbReference type="PIRSR" id="PIRSR600542-1"/>
    </source>
</evidence>
<evidence type="ECO:0000256" key="1">
    <source>
        <dbReference type="ARBA" id="ARBA00005232"/>
    </source>
</evidence>
<dbReference type="Proteomes" id="UP001432027">
    <property type="component" value="Unassembled WGS sequence"/>
</dbReference>
<dbReference type="PANTHER" id="PTHR22589:SF67">
    <property type="entry name" value="PEROXISOMAL CARNITINE O-OCTANOYLTRANSFERASE"/>
    <property type="match status" value="1"/>
</dbReference>
<dbReference type="GO" id="GO:0005777">
    <property type="term" value="C:peroxisome"/>
    <property type="evidence" value="ECO:0007669"/>
    <property type="project" value="TreeGrafter"/>
</dbReference>
<dbReference type="Gene3D" id="3.30.559.70">
    <property type="entry name" value="Choline/Carnitine o-acyltransferase, domain 2"/>
    <property type="match status" value="1"/>
</dbReference>
<protein>
    <recommendedName>
        <fullName evidence="5">Choline/carnitine acyltransferase domain-containing protein</fullName>
    </recommendedName>
</protein>
<dbReference type="Pfam" id="PF00755">
    <property type="entry name" value="Carn_acyltransf"/>
    <property type="match status" value="1"/>
</dbReference>
<reference evidence="6" key="1">
    <citation type="submission" date="2023-10" db="EMBL/GenBank/DDBJ databases">
        <title>Genome assembly of Pristionchus species.</title>
        <authorList>
            <person name="Yoshida K."/>
            <person name="Sommer R.J."/>
        </authorList>
    </citation>
    <scope>NUCLEOTIDE SEQUENCE</scope>
    <source>
        <strain evidence="6">RS0144</strain>
    </source>
</reference>
<comment type="caution">
    <text evidence="6">The sequence shown here is derived from an EMBL/GenBank/DDBJ whole genome shotgun (WGS) entry which is preliminary data.</text>
</comment>
<dbReference type="InterPro" id="IPR023213">
    <property type="entry name" value="CAT-like_dom_sf"/>
</dbReference>